<accession>A0A2W5N2B3</accession>
<sequence>MESKVCKQCGVEKKLTSFHLASGNKDNRNTCCSVCINSNRRLKYKGRRYDRRKHLKSKYNITIEDFDKMLISQSEKCAICDKKLTTDYNHRKNGNLAVVDHCHSVGTIRGILCNSCNTGLGYFSDNIHFLNKAIMYLKNSK</sequence>
<dbReference type="EMBL" id="QFPW01000021">
    <property type="protein sequence ID" value="PZQ46768.1"/>
    <property type="molecule type" value="Genomic_DNA"/>
</dbReference>
<comment type="caution">
    <text evidence="1">The sequence shown here is derived from an EMBL/GenBank/DDBJ whole genome shotgun (WGS) entry which is preliminary data.</text>
</comment>
<dbReference type="InterPro" id="IPR038563">
    <property type="entry name" value="Endonuclease_7_sf"/>
</dbReference>
<evidence type="ECO:0008006" key="3">
    <source>
        <dbReference type="Google" id="ProtNLM"/>
    </source>
</evidence>
<protein>
    <recommendedName>
        <fullName evidence="3">Recombination endonuclease VII</fullName>
    </recommendedName>
</protein>
<organism evidence="1 2">
    <name type="scientific">Rhodovulum sulfidophilum</name>
    <name type="common">Rhodobacter sulfidophilus</name>
    <dbReference type="NCBI Taxonomy" id="35806"/>
    <lineage>
        <taxon>Bacteria</taxon>
        <taxon>Pseudomonadati</taxon>
        <taxon>Pseudomonadota</taxon>
        <taxon>Alphaproteobacteria</taxon>
        <taxon>Rhodobacterales</taxon>
        <taxon>Paracoccaceae</taxon>
        <taxon>Rhodovulum</taxon>
    </lineage>
</organism>
<gene>
    <name evidence="1" type="ORF">DI556_19295</name>
</gene>
<dbReference type="InterPro" id="IPR004211">
    <property type="entry name" value="Endonuclease_7"/>
</dbReference>
<evidence type="ECO:0000313" key="1">
    <source>
        <dbReference type="EMBL" id="PZQ46768.1"/>
    </source>
</evidence>
<dbReference type="Gene3D" id="3.40.1800.10">
    <property type="entry name" value="His-Me finger endonucleases"/>
    <property type="match status" value="1"/>
</dbReference>
<proteinExistence type="predicted"/>
<dbReference type="SUPFAM" id="SSF54060">
    <property type="entry name" value="His-Me finger endonucleases"/>
    <property type="match status" value="1"/>
</dbReference>
<reference evidence="1 2" key="1">
    <citation type="submission" date="2017-08" db="EMBL/GenBank/DDBJ databases">
        <title>Infants hospitalized years apart are colonized by the same room-sourced microbial strains.</title>
        <authorList>
            <person name="Brooks B."/>
            <person name="Olm M.R."/>
            <person name="Firek B.A."/>
            <person name="Baker R."/>
            <person name="Thomas B.C."/>
            <person name="Morowitz M.J."/>
            <person name="Banfield J.F."/>
        </authorList>
    </citation>
    <scope>NUCLEOTIDE SEQUENCE [LARGE SCALE GENOMIC DNA]</scope>
    <source>
        <strain evidence="1">S2_005_002_R2_34</strain>
    </source>
</reference>
<evidence type="ECO:0000313" key="2">
    <source>
        <dbReference type="Proteomes" id="UP000249185"/>
    </source>
</evidence>
<dbReference type="InterPro" id="IPR044925">
    <property type="entry name" value="His-Me_finger_sf"/>
</dbReference>
<name>A0A2W5N2B3_RHOSU</name>
<dbReference type="Proteomes" id="UP000249185">
    <property type="component" value="Unassembled WGS sequence"/>
</dbReference>
<dbReference type="AlphaFoldDB" id="A0A2W5N2B3"/>
<dbReference type="Pfam" id="PF02945">
    <property type="entry name" value="Endonuclease_7"/>
    <property type="match status" value="1"/>
</dbReference>